<evidence type="ECO:0000313" key="4">
    <source>
        <dbReference type="EMBL" id="ASY43070.1"/>
    </source>
</evidence>
<feature type="domain" description="DUF2460" evidence="1">
    <location>
        <begin position="577"/>
        <end position="779"/>
    </location>
</feature>
<dbReference type="Pfam" id="PF23845">
    <property type="entry name" value="TIM-barrel_NCTSP"/>
    <property type="match status" value="1"/>
</dbReference>
<dbReference type="KEGG" id="shyd:CJD35_00315"/>
<dbReference type="Pfam" id="PF09343">
    <property type="entry name" value="DUF2460"/>
    <property type="match status" value="1"/>
</dbReference>
<evidence type="ECO:0000259" key="2">
    <source>
        <dbReference type="Pfam" id="PF23844"/>
    </source>
</evidence>
<dbReference type="NCBIfam" id="TIGR02217">
    <property type="entry name" value="chp_TIGR02217"/>
    <property type="match status" value="1"/>
</dbReference>
<dbReference type="Proteomes" id="UP000217141">
    <property type="component" value="Chromosome I"/>
</dbReference>
<sequence>MGKLDYWLADARRGQETRWMKRFAPSHWTVNFPRPMMASVVTTGADALRVDATFYGSGDLAGLIWEAVDGWSHPLLAYETARDFRACVLRFRWRSGGLRTLDETHGPTLTIEGRDAAGNPRAWYVRLWNYANGGPEDAVITLDFAALEGGFLLPEEADPVWAGDVDRMFLSLVPPDYDAGDTPFASGVEGWAELSDMACDGAGSVLATGDIMVPDHGLAMATGYDDCFNQTPERVVAAIHALGYRGAINHYVGMSHYFRLERPDPSSAEGLYVSLTGGALNAPCAAWHRDFARRAKALGFDVIWSLSYELFDAHCWNDWKQRAENGDPALTGWVPPSTLLSPAHGGAMGYVQAVASAFVSIGLEVGLPILFQVGEPWWWVVPGDGRICIYDDAARAAFGGSPVSIASIWTPLDEAQCALLDQAGAVLAASTAALCAAVKAVAPGAVTHLLAYLPTILDPRAPQAKRANMPLGWAAPAFDVLQLEDYDWVTEERPGLTARGIELATARLGYPIEEQHYFSGFVLLPEQAGQWRAIAAAAQASVDRGTAATFIWALPQACRDGFTAFRINGEGAMQAFDDIVFPLGIGREASLSPAFSTQIVESPSGHERRSSDWADARLSFDAGPGVRSEADIATLIGFFRARRGAARGFRFSDPYDDRSGAPGQAPGPIDQRLGVGDGVQASFQLMRYYGAGEDAQARIITRPVAGTIRVAADGVELTSGWSHAGMGIIAFDEAPAAGVLLTAGFRFDVPVRFAEDRLDINRATFAAGEAPSVPLVEIREWA</sequence>
<organism evidence="4 5">
    <name type="scientific">Sphingobium xenophagum</name>
    <dbReference type="NCBI Taxonomy" id="121428"/>
    <lineage>
        <taxon>Bacteria</taxon>
        <taxon>Pseudomonadati</taxon>
        <taxon>Pseudomonadota</taxon>
        <taxon>Alphaproteobacteria</taxon>
        <taxon>Sphingomonadales</taxon>
        <taxon>Sphingomonadaceae</taxon>
        <taxon>Sphingobium</taxon>
    </lineage>
</organism>
<name>A0A249MNZ4_SPHXE</name>
<protein>
    <submittedName>
        <fullName evidence="4">TIGR02217 family protein</fullName>
    </submittedName>
</protein>
<reference evidence="4 5" key="1">
    <citation type="submission" date="2017-08" db="EMBL/GenBank/DDBJ databases">
        <title>Whole Genome Sequence of Sphingobium hydrophobicum C1: Insights into Adaption to the Electronic-waste Contaminated Sediment.</title>
        <authorList>
            <person name="Song D."/>
            <person name="Chen X."/>
            <person name="Xu M."/>
        </authorList>
    </citation>
    <scope>NUCLEOTIDE SEQUENCE [LARGE SCALE GENOMIC DNA]</scope>
    <source>
        <strain evidence="4 5">C1</strain>
    </source>
</reference>
<dbReference type="InterPro" id="IPR057102">
    <property type="entry name" value="NCTSP_N"/>
</dbReference>
<dbReference type="AlphaFoldDB" id="A0A249MNZ4"/>
<dbReference type="Pfam" id="PF23844">
    <property type="entry name" value="NCTSP_N"/>
    <property type="match status" value="1"/>
</dbReference>
<gene>
    <name evidence="4" type="ORF">CJD35_00315</name>
</gene>
<dbReference type="RefSeq" id="WP_017184503.1">
    <property type="nucleotide sequence ID" value="NZ_CP022745.1"/>
</dbReference>
<feature type="domain" description="Non-contractile tail sheath TIM barrel" evidence="3">
    <location>
        <begin position="214"/>
        <end position="562"/>
    </location>
</feature>
<evidence type="ECO:0000259" key="1">
    <source>
        <dbReference type="Pfam" id="PF09343"/>
    </source>
</evidence>
<accession>A0A249MNZ4</accession>
<evidence type="ECO:0000313" key="5">
    <source>
        <dbReference type="Proteomes" id="UP000217141"/>
    </source>
</evidence>
<evidence type="ECO:0000259" key="3">
    <source>
        <dbReference type="Pfam" id="PF23845"/>
    </source>
</evidence>
<dbReference type="EMBL" id="CP022745">
    <property type="protein sequence ID" value="ASY43070.1"/>
    <property type="molecule type" value="Genomic_DNA"/>
</dbReference>
<dbReference type="InterPro" id="IPR057122">
    <property type="entry name" value="TIM-barrel_NCTSP"/>
</dbReference>
<feature type="domain" description="Non-contractile tail sheath N-terminal" evidence="2">
    <location>
        <begin position="20"/>
        <end position="209"/>
    </location>
</feature>
<dbReference type="InterPro" id="IPR011740">
    <property type="entry name" value="DUF2460"/>
</dbReference>
<proteinExistence type="predicted"/>